<protein>
    <submittedName>
        <fullName evidence="2">Uncharacterized protein</fullName>
    </submittedName>
</protein>
<dbReference type="EMBL" id="QXFT01001017">
    <property type="protein sequence ID" value="KAE9331455.1"/>
    <property type="molecule type" value="Genomic_DNA"/>
</dbReference>
<gene>
    <name evidence="1" type="ORF">PR002_g14492</name>
    <name evidence="2" type="ORF">PR003_g14998</name>
</gene>
<dbReference type="AlphaFoldDB" id="A0A6A4ET22"/>
<dbReference type="Proteomes" id="UP000434957">
    <property type="component" value="Unassembled WGS sequence"/>
</dbReference>
<accession>A0A6A4ET22</accession>
<sequence>MVAHVLTGEEYEVHSSRLKHYCADFGTTAEIREHVAAQGIVLGVRAIVGHRYDPAAKG</sequence>
<dbReference type="OrthoDB" id="103374at2759"/>
<evidence type="ECO:0000313" key="4">
    <source>
        <dbReference type="Proteomes" id="UP000435112"/>
    </source>
</evidence>
<keyword evidence="3" id="KW-1185">Reference proteome</keyword>
<dbReference type="EMBL" id="QXFU01001009">
    <property type="protein sequence ID" value="KAE9013467.1"/>
    <property type="molecule type" value="Genomic_DNA"/>
</dbReference>
<reference evidence="2 3" key="1">
    <citation type="submission" date="2018-08" db="EMBL/GenBank/DDBJ databases">
        <title>Genomic investigation of the strawberry pathogen Phytophthora fragariae indicates pathogenicity is determined by transcriptional variation in three key races.</title>
        <authorList>
            <person name="Adams T.M."/>
            <person name="Armitage A.D."/>
            <person name="Sobczyk M.K."/>
            <person name="Bates H.J."/>
            <person name="Dunwell J.M."/>
            <person name="Nellist C.F."/>
            <person name="Harrison R.J."/>
        </authorList>
    </citation>
    <scope>NUCLEOTIDE SEQUENCE [LARGE SCALE GENOMIC DNA]</scope>
    <source>
        <strain evidence="1 4">SCRP324</strain>
        <strain evidence="2 3">SCRP333</strain>
    </source>
</reference>
<name>A0A6A4ET22_9STRA</name>
<organism evidence="2 3">
    <name type="scientific">Phytophthora rubi</name>
    <dbReference type="NCBI Taxonomy" id="129364"/>
    <lineage>
        <taxon>Eukaryota</taxon>
        <taxon>Sar</taxon>
        <taxon>Stramenopiles</taxon>
        <taxon>Oomycota</taxon>
        <taxon>Peronosporomycetes</taxon>
        <taxon>Peronosporales</taxon>
        <taxon>Peronosporaceae</taxon>
        <taxon>Phytophthora</taxon>
    </lineage>
</organism>
<evidence type="ECO:0000313" key="1">
    <source>
        <dbReference type="EMBL" id="KAE9013467.1"/>
    </source>
</evidence>
<evidence type="ECO:0000313" key="2">
    <source>
        <dbReference type="EMBL" id="KAE9331455.1"/>
    </source>
</evidence>
<comment type="caution">
    <text evidence="2">The sequence shown here is derived from an EMBL/GenBank/DDBJ whole genome shotgun (WGS) entry which is preliminary data.</text>
</comment>
<evidence type="ECO:0000313" key="3">
    <source>
        <dbReference type="Proteomes" id="UP000434957"/>
    </source>
</evidence>
<proteinExistence type="predicted"/>
<dbReference type="Proteomes" id="UP000435112">
    <property type="component" value="Unassembled WGS sequence"/>
</dbReference>